<name>A0ABT0HV50_9BACT</name>
<feature type="domain" description="GmrSD restriction endonucleases N-terminal" evidence="1">
    <location>
        <begin position="32"/>
        <end position="178"/>
    </location>
</feature>
<dbReference type="PANTHER" id="PTHR39639:SF1">
    <property type="entry name" value="DUF262 DOMAIN-CONTAINING PROTEIN"/>
    <property type="match status" value="1"/>
</dbReference>
<reference evidence="2 3" key="1">
    <citation type="submission" date="2022-04" db="EMBL/GenBank/DDBJ databases">
        <title>Spirosoma sp. strain RP8 genome sequencing and assembly.</title>
        <authorList>
            <person name="Jung Y."/>
        </authorList>
    </citation>
    <scope>NUCLEOTIDE SEQUENCE [LARGE SCALE GENOMIC DNA]</scope>
    <source>
        <strain evidence="2 3">RP8</strain>
    </source>
</reference>
<protein>
    <submittedName>
        <fullName evidence="2">DUF262 domain-containing protein</fullName>
    </submittedName>
</protein>
<evidence type="ECO:0000313" key="3">
    <source>
        <dbReference type="Proteomes" id="UP001202180"/>
    </source>
</evidence>
<accession>A0ABT0HV50</accession>
<evidence type="ECO:0000313" key="2">
    <source>
        <dbReference type="EMBL" id="MCK8496071.1"/>
    </source>
</evidence>
<gene>
    <name evidence="2" type="ORF">M0L20_29665</name>
</gene>
<dbReference type="Proteomes" id="UP001202180">
    <property type="component" value="Unassembled WGS sequence"/>
</dbReference>
<dbReference type="Pfam" id="PF03235">
    <property type="entry name" value="GmrSD_N"/>
    <property type="match status" value="1"/>
</dbReference>
<dbReference type="EMBL" id="JALPRF010000016">
    <property type="protein sequence ID" value="MCK8496071.1"/>
    <property type="molecule type" value="Genomic_DNA"/>
</dbReference>
<dbReference type="RefSeq" id="WP_248480936.1">
    <property type="nucleotide sequence ID" value="NZ_JALPRF010000016.1"/>
</dbReference>
<proteinExistence type="predicted"/>
<dbReference type="InterPro" id="IPR004919">
    <property type="entry name" value="GmrSD_N"/>
</dbReference>
<sequence length="371" mass="42382">MEADPKDAISDIIDKKIGEVRTDNFDITFGEIVSLHKNKELVIQPEYQRLFRWSYEQRSRLIESVLLELPIPQIFLMETGNGVLELIDGLQRVSTVIQFIEPQELGEGALTLEGCDLVKELNNLKYENLPLVMQLKIKRSKVRAVIIKRQSKSFLKYEMFKRLNTGGAKLQPQEIRNCSARMLGNEGTEFYSFLKRMSENHDFMTCIETLSTSDKEQKGDEELVLRFFALKNAGAAFKQNVTDWLDSYMEGILVDPAESKMEKYTFNMEEEEEAFNRTFGYIASVMGSGAFVKYRDGKPVGGLAPAYYESVTMGVYHSFEHIVNKPSEQIRETIISVLQTQEFKANTGPSSNTRAKFNQRIELVKTALLAI</sequence>
<evidence type="ECO:0000259" key="1">
    <source>
        <dbReference type="Pfam" id="PF03235"/>
    </source>
</evidence>
<organism evidence="2 3">
    <name type="scientific">Spirosoma liriopis</name>
    <dbReference type="NCBI Taxonomy" id="2937440"/>
    <lineage>
        <taxon>Bacteria</taxon>
        <taxon>Pseudomonadati</taxon>
        <taxon>Bacteroidota</taxon>
        <taxon>Cytophagia</taxon>
        <taxon>Cytophagales</taxon>
        <taxon>Cytophagaceae</taxon>
        <taxon>Spirosoma</taxon>
    </lineage>
</organism>
<comment type="caution">
    <text evidence="2">The sequence shown here is derived from an EMBL/GenBank/DDBJ whole genome shotgun (WGS) entry which is preliminary data.</text>
</comment>
<dbReference type="PANTHER" id="PTHR39639">
    <property type="entry name" value="CHROMOSOME 16, WHOLE GENOME SHOTGUN SEQUENCE"/>
    <property type="match status" value="1"/>
</dbReference>
<keyword evidence="3" id="KW-1185">Reference proteome</keyword>